<reference evidence="1" key="1">
    <citation type="submission" date="2023-07" db="EMBL/GenBank/DDBJ databases">
        <title>Black Yeasts Isolated from many extreme environments.</title>
        <authorList>
            <person name="Coleine C."/>
            <person name="Stajich J.E."/>
            <person name="Selbmann L."/>
        </authorList>
    </citation>
    <scope>NUCLEOTIDE SEQUENCE</scope>
    <source>
        <strain evidence="1">CCFEE 5714</strain>
    </source>
</reference>
<dbReference type="Proteomes" id="UP001281147">
    <property type="component" value="Unassembled WGS sequence"/>
</dbReference>
<evidence type="ECO:0000313" key="2">
    <source>
        <dbReference type="Proteomes" id="UP001281147"/>
    </source>
</evidence>
<dbReference type="EMBL" id="JAUTXU010000210">
    <property type="protein sequence ID" value="KAK3698471.1"/>
    <property type="molecule type" value="Genomic_DNA"/>
</dbReference>
<protein>
    <submittedName>
        <fullName evidence="1">Uncharacterized protein</fullName>
    </submittedName>
</protein>
<gene>
    <name evidence="1" type="ORF">LTR37_016942</name>
</gene>
<accession>A0ACC3MN08</accession>
<name>A0ACC3MN08_9PEZI</name>
<keyword evidence="2" id="KW-1185">Reference proteome</keyword>
<proteinExistence type="predicted"/>
<comment type="caution">
    <text evidence="1">The sequence shown here is derived from an EMBL/GenBank/DDBJ whole genome shotgun (WGS) entry which is preliminary data.</text>
</comment>
<evidence type="ECO:0000313" key="1">
    <source>
        <dbReference type="EMBL" id="KAK3698471.1"/>
    </source>
</evidence>
<organism evidence="1 2">
    <name type="scientific">Vermiconidia calcicola</name>
    <dbReference type="NCBI Taxonomy" id="1690605"/>
    <lineage>
        <taxon>Eukaryota</taxon>
        <taxon>Fungi</taxon>
        <taxon>Dikarya</taxon>
        <taxon>Ascomycota</taxon>
        <taxon>Pezizomycotina</taxon>
        <taxon>Dothideomycetes</taxon>
        <taxon>Dothideomycetidae</taxon>
        <taxon>Mycosphaerellales</taxon>
        <taxon>Extremaceae</taxon>
        <taxon>Vermiconidia</taxon>
    </lineage>
</organism>
<sequence length="324" mass="36349">MPQYYSDIYGYTPSLVAAVVFAGIFGALSLLHTYQAARSKTWFFIAFVIGGYFEFFGYIVRAVSIQQAPDYTLIAFAASLALVLIAPGLFAASIYMFLGRIIRLIQADHHSIIRLSWLTKIFIVGDVISFIVQGVGAVIVTQQTADSFKLGSNVIIIGLAVQLAFFGLFVSTAVLFHWRTNRQPTDRSRNPAIPWKQHLWILYSASATIMIRCFYRFIEYKTQGSSGGGYLVSHEWSAFVFDAALMVIVMVVFFVRHPSEINALRPARGGMAMKYVIGHPVERVNDRWRTLPPPSLESPKMMYDSGNKMARMSVHPPRAVLLNR</sequence>